<protein>
    <submittedName>
        <fullName evidence="3">Uncharacterized protein</fullName>
    </submittedName>
</protein>
<dbReference type="InParanoid" id="G2YBZ8"/>
<sequence length="207" mass="24653">MLMDLLIPFSMLYISVCIYFVGWMSGRVSKRSEYQCRVRAKLFNEILKAPPEKRSKKMLDMCFFLVAEGRSSLLSDDVLPEVYEHLENEMHKNMVEGGILWDRLPSDSRKDYNTMVSKVQRHIEDYREREREKEQEDREREQYKRDLDGMVLKKAAEVREKVAEDMGLTGDIDLEKGEEMKRREISILRQQLKREFLLSFILNKSID</sequence>
<gene>
    <name evidence="3" type="ORF">BofuT4_P101430.1</name>
</gene>
<keyword evidence="2" id="KW-0812">Transmembrane</keyword>
<evidence type="ECO:0000313" key="4">
    <source>
        <dbReference type="Proteomes" id="UP000008177"/>
    </source>
</evidence>
<keyword evidence="2" id="KW-0472">Membrane</keyword>
<dbReference type="AlphaFoldDB" id="G2YBZ8"/>
<organism evidence="3 4">
    <name type="scientific">Botryotinia fuckeliana (strain T4)</name>
    <name type="common">Noble rot fungus</name>
    <name type="synonym">Botrytis cinerea</name>
    <dbReference type="NCBI Taxonomy" id="999810"/>
    <lineage>
        <taxon>Eukaryota</taxon>
        <taxon>Fungi</taxon>
        <taxon>Dikarya</taxon>
        <taxon>Ascomycota</taxon>
        <taxon>Pezizomycotina</taxon>
        <taxon>Leotiomycetes</taxon>
        <taxon>Helotiales</taxon>
        <taxon>Sclerotiniaceae</taxon>
        <taxon>Botrytis</taxon>
    </lineage>
</organism>
<evidence type="ECO:0000256" key="2">
    <source>
        <dbReference type="SAM" id="Phobius"/>
    </source>
</evidence>
<proteinExistence type="predicted"/>
<dbReference type="EMBL" id="FQ790313">
    <property type="protein sequence ID" value="CCD34739.1"/>
    <property type="molecule type" value="Genomic_DNA"/>
</dbReference>
<accession>G2YBZ8</accession>
<keyword evidence="2" id="KW-1133">Transmembrane helix</keyword>
<keyword evidence="1" id="KW-0175">Coiled coil</keyword>
<reference evidence="4" key="1">
    <citation type="journal article" date="2011" name="PLoS Genet.">
        <title>Genomic analysis of the necrotrophic fungal pathogens Sclerotinia sclerotiorum and Botrytis cinerea.</title>
        <authorList>
            <person name="Amselem J."/>
            <person name="Cuomo C.A."/>
            <person name="van Kan J.A."/>
            <person name="Viaud M."/>
            <person name="Benito E.P."/>
            <person name="Couloux A."/>
            <person name="Coutinho P.M."/>
            <person name="de Vries R.P."/>
            <person name="Dyer P.S."/>
            <person name="Fillinger S."/>
            <person name="Fournier E."/>
            <person name="Gout L."/>
            <person name="Hahn M."/>
            <person name="Kohn L."/>
            <person name="Lapalu N."/>
            <person name="Plummer K.M."/>
            <person name="Pradier J.M."/>
            <person name="Quevillon E."/>
            <person name="Sharon A."/>
            <person name="Simon A."/>
            <person name="ten Have A."/>
            <person name="Tudzynski B."/>
            <person name="Tudzynski P."/>
            <person name="Wincker P."/>
            <person name="Andrew M."/>
            <person name="Anthouard V."/>
            <person name="Beever R.E."/>
            <person name="Beffa R."/>
            <person name="Benoit I."/>
            <person name="Bouzid O."/>
            <person name="Brault B."/>
            <person name="Chen Z."/>
            <person name="Choquer M."/>
            <person name="Collemare J."/>
            <person name="Cotton P."/>
            <person name="Danchin E.G."/>
            <person name="Da Silva C."/>
            <person name="Gautier A."/>
            <person name="Giraud C."/>
            <person name="Giraud T."/>
            <person name="Gonzalez C."/>
            <person name="Grossetete S."/>
            <person name="Guldener U."/>
            <person name="Henrissat B."/>
            <person name="Howlett B.J."/>
            <person name="Kodira C."/>
            <person name="Kretschmer M."/>
            <person name="Lappartient A."/>
            <person name="Leroch M."/>
            <person name="Levis C."/>
            <person name="Mauceli E."/>
            <person name="Neuveglise C."/>
            <person name="Oeser B."/>
            <person name="Pearson M."/>
            <person name="Poulain J."/>
            <person name="Poussereau N."/>
            <person name="Quesneville H."/>
            <person name="Rascle C."/>
            <person name="Schumacher J."/>
            <person name="Segurens B."/>
            <person name="Sexton A."/>
            <person name="Silva E."/>
            <person name="Sirven C."/>
            <person name="Soanes D.M."/>
            <person name="Talbot N.J."/>
            <person name="Templeton M."/>
            <person name="Yandava C."/>
            <person name="Yarden O."/>
            <person name="Zeng Q."/>
            <person name="Rollins J.A."/>
            <person name="Lebrun M.H."/>
            <person name="Dickman M."/>
        </authorList>
    </citation>
    <scope>NUCLEOTIDE SEQUENCE [LARGE SCALE GENOMIC DNA]</scope>
    <source>
        <strain evidence="4">T4</strain>
    </source>
</reference>
<evidence type="ECO:0000313" key="3">
    <source>
        <dbReference type="EMBL" id="CCD34739.1"/>
    </source>
</evidence>
<dbReference type="OrthoDB" id="3538299at2759"/>
<feature type="transmembrane region" description="Helical" evidence="2">
    <location>
        <begin position="6"/>
        <end position="24"/>
    </location>
</feature>
<feature type="coiled-coil region" evidence="1">
    <location>
        <begin position="116"/>
        <end position="153"/>
    </location>
</feature>
<evidence type="ECO:0000256" key="1">
    <source>
        <dbReference type="SAM" id="Coils"/>
    </source>
</evidence>
<dbReference type="Proteomes" id="UP000008177">
    <property type="component" value="Unplaced contigs"/>
</dbReference>
<name>G2YBZ8_BOTF4</name>
<dbReference type="HOGENOM" id="CLU_115012_0_0_1"/>